<comment type="caution">
    <text evidence="14">The sequence shown here is derived from an EMBL/GenBank/DDBJ whole genome shotgun (WGS) entry which is preliminary data.</text>
</comment>
<dbReference type="Proteomes" id="UP001457282">
    <property type="component" value="Unassembled WGS sequence"/>
</dbReference>
<feature type="binding site" evidence="10">
    <location>
        <position position="73"/>
    </location>
    <ligand>
        <name>Zn(2+)</name>
        <dbReference type="ChEBI" id="CHEBI:29105"/>
        <label>1</label>
    </ligand>
</feature>
<feature type="region of interest" description="Disordered" evidence="12">
    <location>
        <begin position="1"/>
        <end position="40"/>
    </location>
</feature>
<dbReference type="SUPFAM" id="SSF103612">
    <property type="entry name" value="SBT domain"/>
    <property type="match status" value="1"/>
</dbReference>
<evidence type="ECO:0000259" key="13">
    <source>
        <dbReference type="PROSITE" id="PS51141"/>
    </source>
</evidence>
<protein>
    <recommendedName>
        <fullName evidence="9">Squamosa promoter-binding-like protein</fullName>
    </recommendedName>
</protein>
<name>A0AAW1WFB0_RUBAR</name>
<feature type="compositionally biased region" description="Basic residues" evidence="12">
    <location>
        <begin position="115"/>
        <end position="124"/>
    </location>
</feature>
<keyword evidence="2 10" id="KW-0479">Metal-binding</keyword>
<dbReference type="GO" id="GO:0005634">
    <property type="term" value="C:nucleus"/>
    <property type="evidence" value="ECO:0007669"/>
    <property type="project" value="UniProtKB-SubCell"/>
</dbReference>
<dbReference type="EMBL" id="JBEDUW010000006">
    <property type="protein sequence ID" value="KAK9922581.1"/>
    <property type="molecule type" value="Genomic_DNA"/>
</dbReference>
<dbReference type="PANTHER" id="PTHR31251">
    <property type="entry name" value="SQUAMOSA PROMOTER-BINDING-LIKE PROTEIN 4"/>
    <property type="match status" value="1"/>
</dbReference>
<comment type="cofactor">
    <cofactor evidence="10">
        <name>Zn(2+)</name>
        <dbReference type="ChEBI" id="CHEBI:29105"/>
    </cofactor>
    <text evidence="10">Binds 2 Zn(2+) ions per subunit.</text>
</comment>
<evidence type="ECO:0000256" key="7">
    <source>
        <dbReference type="ARBA" id="ARBA00023163"/>
    </source>
</evidence>
<feature type="binding site" evidence="10">
    <location>
        <position position="99"/>
    </location>
    <ligand>
        <name>Zn(2+)</name>
        <dbReference type="ChEBI" id="CHEBI:29105"/>
        <label>2</label>
    </ligand>
</feature>
<comment type="subcellular location">
    <subcellularLocation>
        <location evidence="1 9">Nucleus</location>
    </subcellularLocation>
</comment>
<keyword evidence="4 10" id="KW-0862">Zinc</keyword>
<keyword evidence="7 9" id="KW-0804">Transcription</keyword>
<feature type="binding site" evidence="10">
    <location>
        <position position="92"/>
    </location>
    <ligand>
        <name>Zn(2+)</name>
        <dbReference type="ChEBI" id="CHEBI:29105"/>
        <label>2</label>
    </ligand>
</feature>
<evidence type="ECO:0000256" key="12">
    <source>
        <dbReference type="SAM" id="MobiDB-lite"/>
    </source>
</evidence>
<keyword evidence="8 9" id="KW-0539">Nucleus</keyword>
<proteinExistence type="predicted"/>
<organism evidence="14 15">
    <name type="scientific">Rubus argutus</name>
    <name type="common">Southern blackberry</name>
    <dbReference type="NCBI Taxonomy" id="59490"/>
    <lineage>
        <taxon>Eukaryota</taxon>
        <taxon>Viridiplantae</taxon>
        <taxon>Streptophyta</taxon>
        <taxon>Embryophyta</taxon>
        <taxon>Tracheophyta</taxon>
        <taxon>Spermatophyta</taxon>
        <taxon>Magnoliopsida</taxon>
        <taxon>eudicotyledons</taxon>
        <taxon>Gunneridae</taxon>
        <taxon>Pentapetalae</taxon>
        <taxon>rosids</taxon>
        <taxon>fabids</taxon>
        <taxon>Rosales</taxon>
        <taxon>Rosaceae</taxon>
        <taxon>Rosoideae</taxon>
        <taxon>Rosoideae incertae sedis</taxon>
        <taxon>Rubus</taxon>
    </lineage>
</organism>
<gene>
    <name evidence="14" type="ORF">M0R45_031042</name>
</gene>
<feature type="binding site" evidence="10">
    <location>
        <position position="56"/>
    </location>
    <ligand>
        <name>Zn(2+)</name>
        <dbReference type="ChEBI" id="CHEBI:29105"/>
        <label>1</label>
    </ligand>
</feature>
<keyword evidence="3 11" id="KW-0863">Zinc-finger</keyword>
<feature type="binding site" evidence="10">
    <location>
        <position position="76"/>
    </location>
    <ligand>
        <name>Zn(2+)</name>
        <dbReference type="ChEBI" id="CHEBI:29105"/>
        <label>1</label>
    </ligand>
</feature>
<feature type="binding site" evidence="10">
    <location>
        <position position="111"/>
    </location>
    <ligand>
        <name>Zn(2+)</name>
        <dbReference type="ChEBI" id="CHEBI:29105"/>
        <label>2</label>
    </ligand>
</feature>
<accession>A0AAW1WFB0</accession>
<evidence type="ECO:0000256" key="4">
    <source>
        <dbReference type="ARBA" id="ARBA00022833"/>
    </source>
</evidence>
<evidence type="ECO:0000256" key="11">
    <source>
        <dbReference type="PROSITE-ProRule" id="PRU00470"/>
    </source>
</evidence>
<evidence type="ECO:0000256" key="10">
    <source>
        <dbReference type="PIRSR" id="PIRSR037575-1"/>
    </source>
</evidence>
<evidence type="ECO:0000313" key="15">
    <source>
        <dbReference type="Proteomes" id="UP001457282"/>
    </source>
</evidence>
<feature type="binding site" evidence="10">
    <location>
        <position position="51"/>
    </location>
    <ligand>
        <name>Zn(2+)</name>
        <dbReference type="ChEBI" id="CHEBI:29105"/>
        <label>1</label>
    </ligand>
</feature>
<dbReference type="Gene3D" id="4.10.1100.10">
    <property type="entry name" value="Transcription factor, SBP-box domain"/>
    <property type="match status" value="1"/>
</dbReference>
<dbReference type="InterPro" id="IPR044817">
    <property type="entry name" value="SBP-like"/>
</dbReference>
<sequence length="144" mass="16546">MEESKSKQRHVVVKNEEEEDEDLNNSKKKKLGLVGGGSGSVRNQNQLRRCCQADNCTVDLSDEKQYHRKHKVCEHHSKAPLVLLSGISQRFCQQCSRFHELSEFDDTKRSCRRRLAGHNERRRKNSSESYAEGSGHKGTHGKIR</sequence>
<keyword evidence="5 9" id="KW-0805">Transcription regulation</keyword>
<dbReference type="InterPro" id="IPR036893">
    <property type="entry name" value="SBP_sf"/>
</dbReference>
<dbReference type="PIRSF" id="PIRSF037575">
    <property type="entry name" value="SBP"/>
    <property type="match status" value="1"/>
</dbReference>
<evidence type="ECO:0000256" key="2">
    <source>
        <dbReference type="ARBA" id="ARBA00022723"/>
    </source>
</evidence>
<keyword evidence="15" id="KW-1185">Reference proteome</keyword>
<dbReference type="GO" id="GO:0003700">
    <property type="term" value="F:DNA-binding transcription factor activity"/>
    <property type="evidence" value="ECO:0007669"/>
    <property type="project" value="InterPro"/>
</dbReference>
<evidence type="ECO:0000313" key="14">
    <source>
        <dbReference type="EMBL" id="KAK9922581.1"/>
    </source>
</evidence>
<evidence type="ECO:0000256" key="5">
    <source>
        <dbReference type="ARBA" id="ARBA00023015"/>
    </source>
</evidence>
<feature type="domain" description="SBP-type" evidence="13">
    <location>
        <begin position="48"/>
        <end position="125"/>
    </location>
</feature>
<dbReference type="InterPro" id="IPR004333">
    <property type="entry name" value="SBP_dom"/>
</dbReference>
<dbReference type="FunFam" id="4.10.1100.10:FF:000001">
    <property type="entry name" value="Squamosa promoter-binding-like protein 14"/>
    <property type="match status" value="1"/>
</dbReference>
<dbReference type="PANTHER" id="PTHR31251:SF226">
    <property type="entry name" value="SQUAMOSA PROMOTER-BINDING-LIKE PROTEIN 6"/>
    <property type="match status" value="1"/>
</dbReference>
<dbReference type="GO" id="GO:0008270">
    <property type="term" value="F:zinc ion binding"/>
    <property type="evidence" value="ECO:0007669"/>
    <property type="project" value="UniProtKB-KW"/>
</dbReference>
<feature type="region of interest" description="Disordered" evidence="12">
    <location>
        <begin position="115"/>
        <end position="144"/>
    </location>
</feature>
<dbReference type="InterPro" id="IPR017238">
    <property type="entry name" value="SBP_fam"/>
</dbReference>
<keyword evidence="6 9" id="KW-0238">DNA-binding</keyword>
<evidence type="ECO:0000256" key="3">
    <source>
        <dbReference type="ARBA" id="ARBA00022771"/>
    </source>
</evidence>
<evidence type="ECO:0000256" key="8">
    <source>
        <dbReference type="ARBA" id="ARBA00023242"/>
    </source>
</evidence>
<evidence type="ECO:0000256" key="1">
    <source>
        <dbReference type="ARBA" id="ARBA00004123"/>
    </source>
</evidence>
<evidence type="ECO:0000256" key="6">
    <source>
        <dbReference type="ARBA" id="ARBA00023125"/>
    </source>
</evidence>
<dbReference type="GO" id="GO:0009908">
    <property type="term" value="P:flower development"/>
    <property type="evidence" value="ECO:0007669"/>
    <property type="project" value="InterPro"/>
</dbReference>
<dbReference type="PROSITE" id="PS51141">
    <property type="entry name" value="ZF_SBP"/>
    <property type="match status" value="1"/>
</dbReference>
<dbReference type="Pfam" id="PF03110">
    <property type="entry name" value="SBP"/>
    <property type="match status" value="1"/>
</dbReference>
<feature type="binding site" evidence="10">
    <location>
        <position position="95"/>
    </location>
    <ligand>
        <name>Zn(2+)</name>
        <dbReference type="ChEBI" id="CHEBI:29105"/>
        <label>2</label>
    </ligand>
</feature>
<dbReference type="GO" id="GO:0003677">
    <property type="term" value="F:DNA binding"/>
    <property type="evidence" value="ECO:0007669"/>
    <property type="project" value="UniProtKB-UniRule"/>
</dbReference>
<evidence type="ECO:0000256" key="9">
    <source>
        <dbReference type="PIRNR" id="PIRNR037575"/>
    </source>
</evidence>
<reference evidence="14 15" key="1">
    <citation type="journal article" date="2023" name="G3 (Bethesda)">
        <title>A chromosome-length genome assembly and annotation of blackberry (Rubus argutus, cv. 'Hillquist').</title>
        <authorList>
            <person name="Bruna T."/>
            <person name="Aryal R."/>
            <person name="Dudchenko O."/>
            <person name="Sargent D.J."/>
            <person name="Mead D."/>
            <person name="Buti M."/>
            <person name="Cavallini A."/>
            <person name="Hytonen T."/>
            <person name="Andres J."/>
            <person name="Pham M."/>
            <person name="Weisz D."/>
            <person name="Mascagni F."/>
            <person name="Usai G."/>
            <person name="Natali L."/>
            <person name="Bassil N."/>
            <person name="Fernandez G.E."/>
            <person name="Lomsadze A."/>
            <person name="Armour M."/>
            <person name="Olukolu B."/>
            <person name="Poorten T."/>
            <person name="Britton C."/>
            <person name="Davik J."/>
            <person name="Ashrafi H."/>
            <person name="Aiden E.L."/>
            <person name="Borodovsky M."/>
            <person name="Worthington M."/>
        </authorList>
    </citation>
    <scope>NUCLEOTIDE SEQUENCE [LARGE SCALE GENOMIC DNA]</scope>
    <source>
        <strain evidence="14">PI 553951</strain>
    </source>
</reference>
<dbReference type="AlphaFoldDB" id="A0AAW1WFB0"/>